<proteinExistence type="predicted"/>
<gene>
    <name evidence="1" type="ORF">HUK81_09970</name>
</gene>
<name>A0A850P390_9PROT</name>
<organism evidence="1 2">
    <name type="scientific">Komagataeibacter swingsii</name>
    <dbReference type="NCBI Taxonomy" id="215220"/>
    <lineage>
        <taxon>Bacteria</taxon>
        <taxon>Pseudomonadati</taxon>
        <taxon>Pseudomonadota</taxon>
        <taxon>Alphaproteobacteria</taxon>
        <taxon>Acetobacterales</taxon>
        <taxon>Acetobacteraceae</taxon>
        <taxon>Komagataeibacter</taxon>
    </lineage>
</organism>
<accession>A0A850P390</accession>
<comment type="caution">
    <text evidence="1">The sequence shown here is derived from an EMBL/GenBank/DDBJ whole genome shotgun (WGS) entry which is preliminary data.</text>
</comment>
<sequence length="50" mass="5836">MMDLLLIQGFKTDRYQPSGTPDPVFRYFVPCGNSRVNPFHRHGHPFMNGR</sequence>
<dbReference type="RefSeq" id="WP_176643263.1">
    <property type="nucleotide sequence ID" value="NZ_JABXXS010000020.1"/>
</dbReference>
<evidence type="ECO:0000313" key="2">
    <source>
        <dbReference type="Proteomes" id="UP000522590"/>
    </source>
</evidence>
<dbReference type="AlphaFoldDB" id="A0A850P390"/>
<evidence type="ECO:0000313" key="1">
    <source>
        <dbReference type="EMBL" id="NVN37259.1"/>
    </source>
</evidence>
<dbReference type="EMBL" id="JABXXS010000020">
    <property type="protein sequence ID" value="NVN37259.1"/>
    <property type="molecule type" value="Genomic_DNA"/>
</dbReference>
<protein>
    <submittedName>
        <fullName evidence="1">Uncharacterized protein</fullName>
    </submittedName>
</protein>
<dbReference type="Proteomes" id="UP000522590">
    <property type="component" value="Unassembled WGS sequence"/>
</dbReference>
<reference evidence="1 2" key="1">
    <citation type="submission" date="2020-06" db="EMBL/GenBank/DDBJ databases">
        <title>Description of novel acetic acid bacteria.</title>
        <authorList>
            <person name="Sombolestani A."/>
        </authorList>
    </citation>
    <scope>NUCLEOTIDE SEQUENCE [LARGE SCALE GENOMIC DNA]</scope>
    <source>
        <strain evidence="1 2">LMG 25</strain>
    </source>
</reference>